<protein>
    <submittedName>
        <fullName evidence="2">Uncharacterized protein</fullName>
    </submittedName>
</protein>
<evidence type="ECO:0000313" key="3">
    <source>
        <dbReference type="EMBL" id="GLS63556.1"/>
    </source>
</evidence>
<dbReference type="OrthoDB" id="8002205at2"/>
<dbReference type="EMBL" id="BJZU01000052">
    <property type="protein sequence ID" value="GEP04730.1"/>
    <property type="molecule type" value="Genomic_DNA"/>
</dbReference>
<name>A0A512J486_9HYPH</name>
<dbReference type="EMBL" id="BSPK01000025">
    <property type="protein sequence ID" value="GLS63556.1"/>
    <property type="molecule type" value="Genomic_DNA"/>
</dbReference>
<evidence type="ECO:0000313" key="2">
    <source>
        <dbReference type="EMBL" id="GEP04730.1"/>
    </source>
</evidence>
<reference evidence="2 4" key="3">
    <citation type="submission" date="2019-07" db="EMBL/GenBank/DDBJ databases">
        <title>Whole genome shotgun sequence of Methylobacterium oxalidis NBRC 107715.</title>
        <authorList>
            <person name="Hosoyama A."/>
            <person name="Uohara A."/>
            <person name="Ohji S."/>
            <person name="Ichikawa N."/>
        </authorList>
    </citation>
    <scope>NUCLEOTIDE SEQUENCE [LARGE SCALE GENOMIC DNA]</scope>
    <source>
        <strain evidence="2 4">NBRC 107715</strain>
    </source>
</reference>
<organism evidence="2 4">
    <name type="scientific">Methylobacterium oxalidis</name>
    <dbReference type="NCBI Taxonomy" id="944322"/>
    <lineage>
        <taxon>Bacteria</taxon>
        <taxon>Pseudomonadati</taxon>
        <taxon>Pseudomonadota</taxon>
        <taxon>Alphaproteobacteria</taxon>
        <taxon>Hyphomicrobiales</taxon>
        <taxon>Methylobacteriaceae</taxon>
        <taxon>Methylobacterium</taxon>
    </lineage>
</organism>
<reference evidence="3" key="4">
    <citation type="submission" date="2023-01" db="EMBL/GenBank/DDBJ databases">
        <title>Draft genome sequence of Methylobacterium oxalidis strain NBRC 107715.</title>
        <authorList>
            <person name="Sun Q."/>
            <person name="Mori K."/>
        </authorList>
    </citation>
    <scope>NUCLEOTIDE SEQUENCE</scope>
    <source>
        <strain evidence="3">NBRC 107715</strain>
    </source>
</reference>
<dbReference type="Proteomes" id="UP000321960">
    <property type="component" value="Unassembled WGS sequence"/>
</dbReference>
<evidence type="ECO:0000313" key="4">
    <source>
        <dbReference type="Proteomes" id="UP000321960"/>
    </source>
</evidence>
<reference evidence="3" key="1">
    <citation type="journal article" date="2014" name="Int. J. Syst. Evol. Microbiol.">
        <title>Complete genome of a new Firmicutes species belonging to the dominant human colonic microbiota ('Ruminococcus bicirculans') reveals two chromosomes and a selective capacity to utilize plant glucans.</title>
        <authorList>
            <consortium name="NISC Comparative Sequencing Program"/>
            <person name="Wegmann U."/>
            <person name="Louis P."/>
            <person name="Goesmann A."/>
            <person name="Henrissat B."/>
            <person name="Duncan S.H."/>
            <person name="Flint H.J."/>
        </authorList>
    </citation>
    <scope>NUCLEOTIDE SEQUENCE</scope>
    <source>
        <strain evidence="3">NBRC 107715</strain>
    </source>
</reference>
<dbReference type="Proteomes" id="UP001156856">
    <property type="component" value="Unassembled WGS sequence"/>
</dbReference>
<keyword evidence="5" id="KW-1185">Reference proteome</keyword>
<sequence length="69" mass="7576">MISGVPLTSIGLLRQADLELSARNSQLRRGENARDIVTVELVQRPEPRGQDGPGAGAATERRRRVDIRV</sequence>
<evidence type="ECO:0000313" key="5">
    <source>
        <dbReference type="Proteomes" id="UP001156856"/>
    </source>
</evidence>
<feature type="region of interest" description="Disordered" evidence="1">
    <location>
        <begin position="43"/>
        <end position="69"/>
    </location>
</feature>
<dbReference type="RefSeq" id="WP_147026348.1">
    <property type="nucleotide sequence ID" value="NZ_BJZU01000052.1"/>
</dbReference>
<accession>A0A512J486</accession>
<dbReference type="AlphaFoldDB" id="A0A512J486"/>
<gene>
    <name evidence="3" type="ORF">GCM10007888_19370</name>
    <name evidence="2" type="ORF">MOX02_27680</name>
</gene>
<evidence type="ECO:0000256" key="1">
    <source>
        <dbReference type="SAM" id="MobiDB-lite"/>
    </source>
</evidence>
<reference evidence="5" key="2">
    <citation type="journal article" date="2019" name="Int. J. Syst. Evol. Microbiol.">
        <title>The Global Catalogue of Microorganisms (GCM) 10K type strain sequencing project: providing services to taxonomists for standard genome sequencing and annotation.</title>
        <authorList>
            <consortium name="The Broad Institute Genomics Platform"/>
            <consortium name="The Broad Institute Genome Sequencing Center for Infectious Disease"/>
            <person name="Wu L."/>
            <person name="Ma J."/>
        </authorList>
    </citation>
    <scope>NUCLEOTIDE SEQUENCE [LARGE SCALE GENOMIC DNA]</scope>
    <source>
        <strain evidence="5">NBRC 107715</strain>
    </source>
</reference>
<comment type="caution">
    <text evidence="2">The sequence shown here is derived from an EMBL/GenBank/DDBJ whole genome shotgun (WGS) entry which is preliminary data.</text>
</comment>
<proteinExistence type="predicted"/>